<evidence type="ECO:0000256" key="3">
    <source>
        <dbReference type="ARBA" id="ARBA00022989"/>
    </source>
</evidence>
<dbReference type="Gramene" id="rna42795">
    <property type="protein sequence ID" value="RHN48118.1"/>
    <property type="gene ID" value="gene42795"/>
</dbReference>
<evidence type="ECO:0000256" key="5">
    <source>
        <dbReference type="RuleBase" id="RU004379"/>
    </source>
</evidence>
<feature type="transmembrane region" description="Helical" evidence="5">
    <location>
        <begin position="158"/>
        <end position="178"/>
    </location>
</feature>
<feature type="transmembrane region" description="Helical" evidence="5">
    <location>
        <begin position="68"/>
        <end position="87"/>
    </location>
</feature>
<name>A0A396H5Q7_MEDTR</name>
<feature type="transmembrane region" description="Helical" evidence="5">
    <location>
        <begin position="32"/>
        <end position="56"/>
    </location>
</feature>
<keyword evidence="4 5" id="KW-0472">Membrane</keyword>
<dbReference type="Proteomes" id="UP000265566">
    <property type="component" value="Chromosome 7"/>
</dbReference>
<dbReference type="EMBL" id="PSQE01000007">
    <property type="protein sequence ID" value="RHN48118.1"/>
    <property type="molecule type" value="Genomic_DNA"/>
</dbReference>
<dbReference type="Pfam" id="PF01027">
    <property type="entry name" value="Bax1-I"/>
    <property type="match status" value="1"/>
</dbReference>
<dbReference type="AlphaFoldDB" id="A0A396H5Q7"/>
<accession>A0A396H5Q7</accession>
<evidence type="ECO:0000256" key="1">
    <source>
        <dbReference type="ARBA" id="ARBA00004141"/>
    </source>
</evidence>
<sequence>MSKKRDVESGERILYPTILENPELRLSFIRKVYSILTFQLLLTIVITSIVVFVRPVANFFINTAEGYALYHVLRITPWISASFYPLIYYNDKHTLNHFLLFQFFTVTSSFTIGLTCAFVSGKVILEAVILTNVVVLSLTLYTSWAAKRCYDFSFLAPFLIGALLVHILFNLIKVWFLLDKLSHIIHGCFASIAFCGCIVYHTYKIIKRFSYDRSISSSVLLYLEIICFFLYLVTTILIFGAAA</sequence>
<dbReference type="PANTHER" id="PTHR23291:SF84">
    <property type="entry name" value="INHIBITOR OF APOPTOSIS-PROMOTING BAX1 PROTEIN"/>
    <property type="match status" value="1"/>
</dbReference>
<reference evidence="6" key="1">
    <citation type="journal article" date="2018" name="Nat. Plants">
        <title>Whole-genome landscape of Medicago truncatula symbiotic genes.</title>
        <authorList>
            <person name="Pecrix Y."/>
            <person name="Gamas P."/>
            <person name="Carrere S."/>
        </authorList>
    </citation>
    <scope>NUCLEOTIDE SEQUENCE</scope>
    <source>
        <tissue evidence="6">Leaves</tissue>
    </source>
</reference>
<protein>
    <recommendedName>
        <fullName evidence="7">Inhibitor of apoptosis-promoting Bax1 protein</fullName>
    </recommendedName>
</protein>
<evidence type="ECO:0000256" key="4">
    <source>
        <dbReference type="ARBA" id="ARBA00023136"/>
    </source>
</evidence>
<dbReference type="InterPro" id="IPR006214">
    <property type="entry name" value="Bax_inhibitor_1-related"/>
</dbReference>
<dbReference type="PANTHER" id="PTHR23291">
    <property type="entry name" value="BAX INHIBITOR-RELATED"/>
    <property type="match status" value="1"/>
</dbReference>
<feature type="transmembrane region" description="Helical" evidence="5">
    <location>
        <begin position="99"/>
        <end position="121"/>
    </location>
</feature>
<feature type="transmembrane region" description="Helical" evidence="5">
    <location>
        <begin position="184"/>
        <end position="203"/>
    </location>
</feature>
<organism evidence="6">
    <name type="scientific">Medicago truncatula</name>
    <name type="common">Barrel medic</name>
    <name type="synonym">Medicago tribuloides</name>
    <dbReference type="NCBI Taxonomy" id="3880"/>
    <lineage>
        <taxon>Eukaryota</taxon>
        <taxon>Viridiplantae</taxon>
        <taxon>Streptophyta</taxon>
        <taxon>Embryophyta</taxon>
        <taxon>Tracheophyta</taxon>
        <taxon>Spermatophyta</taxon>
        <taxon>Magnoliopsida</taxon>
        <taxon>eudicotyledons</taxon>
        <taxon>Gunneridae</taxon>
        <taxon>Pentapetalae</taxon>
        <taxon>rosids</taxon>
        <taxon>fabids</taxon>
        <taxon>Fabales</taxon>
        <taxon>Fabaceae</taxon>
        <taxon>Papilionoideae</taxon>
        <taxon>50 kb inversion clade</taxon>
        <taxon>NPAAA clade</taxon>
        <taxon>Hologalegina</taxon>
        <taxon>IRL clade</taxon>
        <taxon>Trifolieae</taxon>
        <taxon>Medicago</taxon>
    </lineage>
</organism>
<proteinExistence type="inferred from homology"/>
<comment type="subcellular location">
    <subcellularLocation>
        <location evidence="1">Membrane</location>
        <topology evidence="1">Multi-pass membrane protein</topology>
    </subcellularLocation>
</comment>
<feature type="transmembrane region" description="Helical" evidence="5">
    <location>
        <begin position="219"/>
        <end position="242"/>
    </location>
</feature>
<feature type="transmembrane region" description="Helical" evidence="5">
    <location>
        <begin position="127"/>
        <end position="146"/>
    </location>
</feature>
<gene>
    <name evidence="6" type="ORF">MtrunA17_Chr7g0260301</name>
</gene>
<dbReference type="GO" id="GO:0016020">
    <property type="term" value="C:membrane"/>
    <property type="evidence" value="ECO:0007669"/>
    <property type="project" value="UniProtKB-SubCell"/>
</dbReference>
<evidence type="ECO:0000313" key="6">
    <source>
        <dbReference type="EMBL" id="RHN48118.1"/>
    </source>
</evidence>
<keyword evidence="3 5" id="KW-1133">Transmembrane helix</keyword>
<comment type="similarity">
    <text evidence="5">Belongs to the BI1 family.</text>
</comment>
<comment type="caution">
    <text evidence="6">The sequence shown here is derived from an EMBL/GenBank/DDBJ whole genome shotgun (WGS) entry which is preliminary data.</text>
</comment>
<evidence type="ECO:0000256" key="2">
    <source>
        <dbReference type="ARBA" id="ARBA00022692"/>
    </source>
</evidence>
<evidence type="ECO:0008006" key="7">
    <source>
        <dbReference type="Google" id="ProtNLM"/>
    </source>
</evidence>
<keyword evidence="2 5" id="KW-0812">Transmembrane</keyword>